<dbReference type="PANTHER" id="PTHR46494:SF1">
    <property type="entry name" value="CORA FAMILY METAL ION TRANSPORTER (EUROFUNG)"/>
    <property type="match status" value="1"/>
</dbReference>
<keyword evidence="7 12" id="KW-1133">Transmembrane helix</keyword>
<comment type="subcellular location">
    <subcellularLocation>
        <location evidence="1">Cell membrane</location>
        <topology evidence="1">Multi-pass membrane protein</topology>
    </subcellularLocation>
    <subcellularLocation>
        <location evidence="12">Membrane</location>
        <topology evidence="12">Multi-pass membrane protein</topology>
    </subcellularLocation>
</comment>
<accession>A0A150XBH7</accession>
<dbReference type="EMBL" id="LRPC01000012">
    <property type="protein sequence ID" value="KYG76077.1"/>
    <property type="molecule type" value="Genomic_DNA"/>
</dbReference>
<dbReference type="GO" id="GO:0015087">
    <property type="term" value="F:cobalt ion transmembrane transporter activity"/>
    <property type="evidence" value="ECO:0007669"/>
    <property type="project" value="UniProtKB-UniRule"/>
</dbReference>
<organism evidence="13 14">
    <name type="scientific">Roseivirga spongicola</name>
    <dbReference type="NCBI Taxonomy" id="333140"/>
    <lineage>
        <taxon>Bacteria</taxon>
        <taxon>Pseudomonadati</taxon>
        <taxon>Bacteroidota</taxon>
        <taxon>Cytophagia</taxon>
        <taxon>Cytophagales</taxon>
        <taxon>Roseivirgaceae</taxon>
        <taxon>Roseivirga</taxon>
    </lineage>
</organism>
<keyword evidence="8 12" id="KW-0406">Ion transport</keyword>
<dbReference type="InterPro" id="IPR045863">
    <property type="entry name" value="CorA_TM1_TM2"/>
</dbReference>
<dbReference type="Gene3D" id="1.20.58.340">
    <property type="entry name" value="Magnesium transport protein CorA, transmembrane region"/>
    <property type="match status" value="2"/>
</dbReference>
<keyword evidence="4 12" id="KW-1003">Cell membrane</keyword>
<protein>
    <recommendedName>
        <fullName evidence="12">Magnesium transport protein CorA</fullName>
    </recommendedName>
</protein>
<dbReference type="AlphaFoldDB" id="A0A150XBH7"/>
<dbReference type="PANTHER" id="PTHR46494">
    <property type="entry name" value="CORA FAMILY METAL ION TRANSPORTER (EUROFUNG)"/>
    <property type="match status" value="1"/>
</dbReference>
<dbReference type="CDD" id="cd12828">
    <property type="entry name" value="TmCorA-like_1"/>
    <property type="match status" value="1"/>
</dbReference>
<evidence type="ECO:0000256" key="12">
    <source>
        <dbReference type="RuleBase" id="RU362010"/>
    </source>
</evidence>
<evidence type="ECO:0000256" key="1">
    <source>
        <dbReference type="ARBA" id="ARBA00004651"/>
    </source>
</evidence>
<keyword evidence="3 12" id="KW-0813">Transport</keyword>
<dbReference type="SUPFAM" id="SSF144083">
    <property type="entry name" value="Magnesium transport protein CorA, transmembrane region"/>
    <property type="match status" value="1"/>
</dbReference>
<comment type="function">
    <text evidence="11">Mediates influx of magnesium ions. Alternates between open and closed states. Activated by low cytoplasmic Mg(2+) levels. Inactive when cytoplasmic Mg(2+) levels are high.</text>
</comment>
<evidence type="ECO:0000256" key="7">
    <source>
        <dbReference type="ARBA" id="ARBA00022989"/>
    </source>
</evidence>
<dbReference type="Gene3D" id="3.30.460.20">
    <property type="entry name" value="CorA soluble domain-like"/>
    <property type="match status" value="1"/>
</dbReference>
<evidence type="ECO:0000256" key="9">
    <source>
        <dbReference type="ARBA" id="ARBA00023136"/>
    </source>
</evidence>
<dbReference type="Pfam" id="PF01544">
    <property type="entry name" value="CorA"/>
    <property type="match status" value="1"/>
</dbReference>
<dbReference type="NCBIfam" id="TIGR00383">
    <property type="entry name" value="corA"/>
    <property type="match status" value="1"/>
</dbReference>
<evidence type="ECO:0000313" key="14">
    <source>
        <dbReference type="Proteomes" id="UP000075606"/>
    </source>
</evidence>
<dbReference type="GO" id="GO:0050897">
    <property type="term" value="F:cobalt ion binding"/>
    <property type="evidence" value="ECO:0007669"/>
    <property type="project" value="TreeGrafter"/>
</dbReference>
<gene>
    <name evidence="12" type="primary">corA</name>
    <name evidence="13" type="ORF">AWW68_09675</name>
</gene>
<feature type="transmembrane region" description="Helical" evidence="12">
    <location>
        <begin position="301"/>
        <end position="321"/>
    </location>
</feature>
<evidence type="ECO:0000256" key="10">
    <source>
        <dbReference type="ARBA" id="ARBA00034269"/>
    </source>
</evidence>
<dbReference type="FunFam" id="1.20.58.340:FF:000004">
    <property type="entry name" value="Magnesium transport protein CorA"/>
    <property type="match status" value="1"/>
</dbReference>
<evidence type="ECO:0000256" key="11">
    <source>
        <dbReference type="ARBA" id="ARBA00045497"/>
    </source>
</evidence>
<dbReference type="GO" id="GO:0000287">
    <property type="term" value="F:magnesium ion binding"/>
    <property type="evidence" value="ECO:0007669"/>
    <property type="project" value="TreeGrafter"/>
</dbReference>
<evidence type="ECO:0000256" key="4">
    <source>
        <dbReference type="ARBA" id="ARBA00022475"/>
    </source>
</evidence>
<evidence type="ECO:0000313" key="13">
    <source>
        <dbReference type="EMBL" id="KYG76077.1"/>
    </source>
</evidence>
<keyword evidence="9 12" id="KW-0472">Membrane</keyword>
<dbReference type="Proteomes" id="UP000075606">
    <property type="component" value="Unassembled WGS sequence"/>
</dbReference>
<evidence type="ECO:0000256" key="5">
    <source>
        <dbReference type="ARBA" id="ARBA00022692"/>
    </source>
</evidence>
<keyword evidence="14" id="KW-1185">Reference proteome</keyword>
<comment type="catalytic activity">
    <reaction evidence="10">
        <text>Mg(2+)(in) = Mg(2+)(out)</text>
        <dbReference type="Rhea" id="RHEA:29827"/>
        <dbReference type="ChEBI" id="CHEBI:18420"/>
    </reaction>
</comment>
<comment type="similarity">
    <text evidence="2 12">Belongs to the CorA metal ion transporter (MIT) (TC 1.A.35) family.</text>
</comment>
<dbReference type="InterPro" id="IPR004488">
    <property type="entry name" value="Mg/Co-transport_prot_CorA"/>
</dbReference>
<keyword evidence="5 12" id="KW-0812">Transmembrane</keyword>
<dbReference type="InterPro" id="IPR002523">
    <property type="entry name" value="MgTranspt_CorA/ZnTranspt_ZntB"/>
</dbReference>
<feature type="transmembrane region" description="Helical" evidence="12">
    <location>
        <begin position="333"/>
        <end position="353"/>
    </location>
</feature>
<comment type="caution">
    <text evidence="13">The sequence shown here is derived from an EMBL/GenBank/DDBJ whole genome shotgun (WGS) entry which is preliminary data.</text>
</comment>
<proteinExistence type="inferred from homology"/>
<dbReference type="GO" id="GO:0015095">
    <property type="term" value="F:magnesium ion transmembrane transporter activity"/>
    <property type="evidence" value="ECO:0007669"/>
    <property type="project" value="UniProtKB-UniRule"/>
</dbReference>
<evidence type="ECO:0000256" key="6">
    <source>
        <dbReference type="ARBA" id="ARBA00022842"/>
    </source>
</evidence>
<dbReference type="SUPFAM" id="SSF143865">
    <property type="entry name" value="CorA soluble domain-like"/>
    <property type="match status" value="1"/>
</dbReference>
<name>A0A150XBH7_9BACT</name>
<reference evidence="13 14" key="1">
    <citation type="submission" date="2016-01" db="EMBL/GenBank/DDBJ databases">
        <title>Genome sequencing of Roseivirga spongicola UST030701-084.</title>
        <authorList>
            <person name="Selvaratnam C."/>
            <person name="Thevarajoo S."/>
            <person name="Goh K.M."/>
            <person name="Ee R."/>
            <person name="Chan K.-G."/>
            <person name="Chong C.S."/>
        </authorList>
    </citation>
    <scope>NUCLEOTIDE SEQUENCE [LARGE SCALE GENOMIC DNA]</scope>
    <source>
        <strain evidence="13 14">UST030701-084</strain>
    </source>
</reference>
<sequence length="359" mass="42003">MSIRRRRKKKAEPSKVSKKLNQMPGALIYTGEQHVENVRLELIQFNQTELRDEHITLDHLAELVKPEFTTWVNVVGLHDISVVQKIGECFNIHNLALEDILNINQRPTFDEYDDHFFIAAKMFRTSEETIISEQFSMIVGNGYIITFQEKEGDIFDGVRGRLRNAKGRIRTRKSDYVAFALLDVIVDHYLGIIEEYGDEINEQEARLLGDFRKDILGDLNLSKKEVNYLRRFARPLRDTVIGFNKSDLPIIDKKTRPFLKDLHDHITNVTETIEVYRETINDNLNTYHTHMTNKLNDVLKVLTIFSVVFIPLTFMAGIYGMNFEHMPELSYEYSYPIFWGAIVIVALGMIYYFKRKNWL</sequence>
<keyword evidence="6 12" id="KW-0460">Magnesium</keyword>
<dbReference type="InterPro" id="IPR045861">
    <property type="entry name" value="CorA_cytoplasmic_dom"/>
</dbReference>
<dbReference type="STRING" id="333140.AWW68_09675"/>
<evidence type="ECO:0000256" key="8">
    <source>
        <dbReference type="ARBA" id="ARBA00023065"/>
    </source>
</evidence>
<dbReference type="GO" id="GO:0005886">
    <property type="term" value="C:plasma membrane"/>
    <property type="evidence" value="ECO:0007669"/>
    <property type="project" value="UniProtKB-SubCell"/>
</dbReference>
<evidence type="ECO:0000256" key="3">
    <source>
        <dbReference type="ARBA" id="ARBA00022448"/>
    </source>
</evidence>
<evidence type="ECO:0000256" key="2">
    <source>
        <dbReference type="ARBA" id="ARBA00009765"/>
    </source>
</evidence>